<reference evidence="3" key="1">
    <citation type="submission" date="2025-08" db="UniProtKB">
        <authorList>
            <consortium name="RefSeq"/>
        </authorList>
    </citation>
    <scope>IDENTIFICATION</scope>
    <source>
        <tissue evidence="3">Thorax and Abdomen</tissue>
    </source>
</reference>
<evidence type="ECO:0000313" key="3">
    <source>
        <dbReference type="RefSeq" id="XP_046590227.1"/>
    </source>
</evidence>
<evidence type="ECO:0000313" key="2">
    <source>
        <dbReference type="Proteomes" id="UP000829291"/>
    </source>
</evidence>
<proteinExistence type="predicted"/>
<gene>
    <name evidence="3" type="primary">LOC124293421</name>
</gene>
<dbReference type="RefSeq" id="XP_046590227.1">
    <property type="nucleotide sequence ID" value="XM_046734271.1"/>
</dbReference>
<evidence type="ECO:0000259" key="1">
    <source>
        <dbReference type="Pfam" id="PF13843"/>
    </source>
</evidence>
<dbReference type="Proteomes" id="UP000829291">
    <property type="component" value="Chromosome 3"/>
</dbReference>
<dbReference type="Pfam" id="PF13843">
    <property type="entry name" value="DDE_Tnp_1_7"/>
    <property type="match status" value="1"/>
</dbReference>
<dbReference type="InterPro" id="IPR029526">
    <property type="entry name" value="PGBD"/>
</dbReference>
<sequence>MLDIFRKNAMQFGMFTSALSIDEMMIKYFGRLSIKQFIKTKPIRFGVKMWGICSPEGFLYDLDVYCGKTADRGVLSNVAQGSQVVLQMLKGLLLSTSPRNLVRDSKNVSILSTAVGVYPLQPVKRYSKIEKKKAEVQFPNAFRAYNRFMGGVDLHDQHCNKLLPSIRSKKWTWVILMRVIQASITNATVLYNLAKGDGKKLVVLA</sequence>
<feature type="domain" description="PiggyBac transposable element-derived protein" evidence="1">
    <location>
        <begin position="1"/>
        <end position="109"/>
    </location>
</feature>
<keyword evidence="2" id="KW-1185">Reference proteome</keyword>
<dbReference type="GeneID" id="124293421"/>
<accession>A0ABM3FQC4</accession>
<organism evidence="2 3">
    <name type="scientific">Neodiprion lecontei</name>
    <name type="common">Redheaded pine sawfly</name>
    <dbReference type="NCBI Taxonomy" id="441921"/>
    <lineage>
        <taxon>Eukaryota</taxon>
        <taxon>Metazoa</taxon>
        <taxon>Ecdysozoa</taxon>
        <taxon>Arthropoda</taxon>
        <taxon>Hexapoda</taxon>
        <taxon>Insecta</taxon>
        <taxon>Pterygota</taxon>
        <taxon>Neoptera</taxon>
        <taxon>Endopterygota</taxon>
        <taxon>Hymenoptera</taxon>
        <taxon>Tenthredinoidea</taxon>
        <taxon>Diprionidae</taxon>
        <taxon>Diprioninae</taxon>
        <taxon>Neodiprion</taxon>
    </lineage>
</organism>
<dbReference type="PANTHER" id="PTHR47272:SF2">
    <property type="entry name" value="PIGGYBAC TRANSPOSABLE ELEMENT-DERIVED PROTEIN 3-LIKE"/>
    <property type="match status" value="1"/>
</dbReference>
<protein>
    <submittedName>
        <fullName evidence="3">PiggyBac transposable element-derived protein 3-like</fullName>
    </submittedName>
</protein>
<dbReference type="PANTHER" id="PTHR47272">
    <property type="entry name" value="DDE_TNP_1_7 DOMAIN-CONTAINING PROTEIN"/>
    <property type="match status" value="1"/>
</dbReference>
<name>A0ABM3FQC4_NEOLC</name>